<dbReference type="Pfam" id="PF01695">
    <property type="entry name" value="IstB_IS21"/>
    <property type="match status" value="1"/>
</dbReference>
<dbReference type="KEGG" id="fsm:CCS41_12360"/>
<sequence>MLELIACRYERASLVVTANQPFSAWEAVFSDKLMTVAAVDRWVHHAYIFEPQGGSYRKKTQ</sequence>
<dbReference type="AlphaFoldDB" id="A0A2U8IAB3"/>
<name>A0A2U8IAB3_9GAMM</name>
<evidence type="ECO:0000259" key="1">
    <source>
        <dbReference type="Pfam" id="PF01695"/>
    </source>
</evidence>
<organism evidence="2 3">
    <name type="scientific">Candidatus Fukatsuia symbiotica</name>
    <dbReference type="NCBI Taxonomy" id="1878942"/>
    <lineage>
        <taxon>Bacteria</taxon>
        <taxon>Pseudomonadati</taxon>
        <taxon>Pseudomonadota</taxon>
        <taxon>Gammaproteobacteria</taxon>
        <taxon>Enterobacterales</taxon>
        <taxon>Yersiniaceae</taxon>
        <taxon>Candidatus Fukatsuia</taxon>
    </lineage>
</organism>
<dbReference type="Proteomes" id="UP000261875">
    <property type="component" value="Chromosome"/>
</dbReference>
<proteinExistence type="predicted"/>
<dbReference type="EMBL" id="CP021659">
    <property type="protein sequence ID" value="AWK15084.1"/>
    <property type="molecule type" value="Genomic_DNA"/>
</dbReference>
<dbReference type="InterPro" id="IPR027417">
    <property type="entry name" value="P-loop_NTPase"/>
</dbReference>
<gene>
    <name evidence="2" type="ORF">CCS41_12360</name>
</gene>
<dbReference type="Gene3D" id="3.40.50.300">
    <property type="entry name" value="P-loop containing nucleotide triphosphate hydrolases"/>
    <property type="match status" value="1"/>
</dbReference>
<evidence type="ECO:0000313" key="3">
    <source>
        <dbReference type="Proteomes" id="UP000261875"/>
    </source>
</evidence>
<dbReference type="InterPro" id="IPR002611">
    <property type="entry name" value="IstB_ATP-bd"/>
</dbReference>
<keyword evidence="3" id="KW-1185">Reference proteome</keyword>
<accession>A0A2U8IAB3</accession>
<evidence type="ECO:0000313" key="2">
    <source>
        <dbReference type="EMBL" id="AWK15084.1"/>
    </source>
</evidence>
<reference evidence="2 3" key="1">
    <citation type="submission" date="2017-05" db="EMBL/GenBank/DDBJ databases">
        <title>Genome sequence of Candidatus Fukatsuia symbiotica and Candidatus Hamiltonella defensa from Acyrthosiphon pisum strain 5D.</title>
        <authorList>
            <person name="Patel V.A."/>
            <person name="Chevignon G."/>
            <person name="Russell J.A."/>
            <person name="Oliver K.M."/>
        </authorList>
    </citation>
    <scope>NUCLEOTIDE SEQUENCE [LARGE SCALE GENOMIC DNA]</scope>
    <source>
        <strain evidence="2 3">5D</strain>
    </source>
</reference>
<protein>
    <recommendedName>
        <fullName evidence="1">IstB-like ATP-binding domain-containing protein</fullName>
    </recommendedName>
</protein>
<feature type="domain" description="IstB-like ATP-binding" evidence="1">
    <location>
        <begin position="1"/>
        <end position="60"/>
    </location>
</feature>
<dbReference type="GO" id="GO:0005524">
    <property type="term" value="F:ATP binding"/>
    <property type="evidence" value="ECO:0007669"/>
    <property type="project" value="InterPro"/>
</dbReference>
<dbReference type="OrthoDB" id="9773429at2"/>